<feature type="active site" evidence="3">
    <location>
        <position position="316"/>
    </location>
</feature>
<evidence type="ECO:0000256" key="2">
    <source>
        <dbReference type="ARBA" id="ARBA00023079"/>
    </source>
</evidence>
<name>A0ABR1YNZ7_9PEZI</name>
<organism evidence="6 7">
    <name type="scientific">Phyllosticta capitalensis</name>
    <dbReference type="NCBI Taxonomy" id="121624"/>
    <lineage>
        <taxon>Eukaryota</taxon>
        <taxon>Fungi</taxon>
        <taxon>Dikarya</taxon>
        <taxon>Ascomycota</taxon>
        <taxon>Pezizomycotina</taxon>
        <taxon>Dothideomycetes</taxon>
        <taxon>Dothideomycetes incertae sedis</taxon>
        <taxon>Botryosphaeriales</taxon>
        <taxon>Phyllostictaceae</taxon>
        <taxon>Phyllosticta</taxon>
    </lineage>
</organism>
<feature type="active site" description="Nucleophile" evidence="3">
    <location>
        <position position="180"/>
    </location>
</feature>
<protein>
    <recommendedName>
        <fullName evidence="3">Kynurenine formamidase</fullName>
        <shortName evidence="3">KFA</shortName>
        <shortName evidence="3">KFase</shortName>
        <ecNumber evidence="3">3.5.1.9</ecNumber>
    </recommendedName>
    <alternativeName>
        <fullName evidence="3">Arylformamidase</fullName>
    </alternativeName>
    <alternativeName>
        <fullName evidence="3">N-formylkynurenine formamidase</fullName>
        <shortName evidence="3">FKF</shortName>
    </alternativeName>
</protein>
<dbReference type="GO" id="GO:0016787">
    <property type="term" value="F:hydrolase activity"/>
    <property type="evidence" value="ECO:0007669"/>
    <property type="project" value="UniProtKB-KW"/>
</dbReference>
<dbReference type="PANTHER" id="PTHR48081">
    <property type="entry name" value="AB HYDROLASE SUPERFAMILY PROTEIN C4A8.06C"/>
    <property type="match status" value="1"/>
</dbReference>
<evidence type="ECO:0000256" key="4">
    <source>
        <dbReference type="SAM" id="MobiDB-lite"/>
    </source>
</evidence>
<comment type="caution">
    <text evidence="6">The sequence shown here is derived from an EMBL/GenBank/DDBJ whole genome shotgun (WGS) entry which is preliminary data.</text>
</comment>
<dbReference type="HAMAP" id="MF_03014">
    <property type="entry name" value="KFase"/>
    <property type="match status" value="1"/>
</dbReference>
<dbReference type="Proteomes" id="UP001492380">
    <property type="component" value="Unassembled WGS sequence"/>
</dbReference>
<reference evidence="6 7" key="1">
    <citation type="submission" date="2024-04" db="EMBL/GenBank/DDBJ databases">
        <title>Phyllosticta paracitricarpa is synonymous to the EU quarantine fungus P. citricarpa based on phylogenomic analyses.</title>
        <authorList>
            <consortium name="Lawrence Berkeley National Laboratory"/>
            <person name="Van Ingen-Buijs V.A."/>
            <person name="Van Westerhoven A.C."/>
            <person name="Haridas S."/>
            <person name="Skiadas P."/>
            <person name="Martin F."/>
            <person name="Groenewald J.Z."/>
            <person name="Crous P.W."/>
            <person name="Seidl M.F."/>
        </authorList>
    </citation>
    <scope>NUCLEOTIDE SEQUENCE [LARGE SCALE GENOMIC DNA]</scope>
    <source>
        <strain evidence="6 7">CBS 123374</strain>
    </source>
</reference>
<dbReference type="PANTHER" id="PTHR48081:SF33">
    <property type="entry name" value="KYNURENINE FORMAMIDASE"/>
    <property type="match status" value="1"/>
</dbReference>
<evidence type="ECO:0000259" key="5">
    <source>
        <dbReference type="Pfam" id="PF20434"/>
    </source>
</evidence>
<evidence type="ECO:0000313" key="7">
    <source>
        <dbReference type="Proteomes" id="UP001492380"/>
    </source>
</evidence>
<evidence type="ECO:0000313" key="6">
    <source>
        <dbReference type="EMBL" id="KAK8233937.1"/>
    </source>
</evidence>
<keyword evidence="1 3" id="KW-0378">Hydrolase</keyword>
<comment type="similarity">
    <text evidence="3">Belongs to the kynurenine formamidase family.</text>
</comment>
<dbReference type="SUPFAM" id="SSF53474">
    <property type="entry name" value="alpha/beta-Hydrolases"/>
    <property type="match status" value="1"/>
</dbReference>
<feature type="active site" evidence="3">
    <location>
        <position position="282"/>
    </location>
</feature>
<dbReference type="Pfam" id="PF20434">
    <property type="entry name" value="BD-FAE"/>
    <property type="match status" value="1"/>
</dbReference>
<dbReference type="Gene3D" id="3.40.50.1820">
    <property type="entry name" value="alpha/beta hydrolase"/>
    <property type="match status" value="1"/>
</dbReference>
<keyword evidence="7" id="KW-1185">Reference proteome</keyword>
<comment type="function">
    <text evidence="3">Catalyzes the hydrolysis of N-formyl-L-kynurenine to L-kynurenine, the second step in the kynurenine pathway of tryptophan degradation. Kynurenine may be further oxidized to nicotinic acid, NAD(H) and NADP(H). Required for elimination of toxic metabolites.</text>
</comment>
<feature type="short sequence motif" description="HGGXW" evidence="3">
    <location>
        <begin position="86"/>
        <end position="90"/>
    </location>
</feature>
<feature type="region of interest" description="Disordered" evidence="4">
    <location>
        <begin position="129"/>
        <end position="151"/>
    </location>
</feature>
<sequence>MSIQPYTHAASYQISTNTMERHAFTEKKAGDVRYYYKPNVSYKSQSANALQNLTLWIPSSSPAGSAANTPTDYLPPRPGPWVIYIHGGAWRDPLVDATAFEPTVEHLLKTHASTFSKLGGIASLNYTLSPHPKHPTHASSPQDPSRNARHPDHIRDVLTGLAYLQQNFGFGSNYVLAGHSCGATLAFQVAMDHAKWGEAAVALRVEKPRTVVGLDGLYDMPGIIKEPGEKHAALKDVYDSFTRGAFGDDEAVWHTISPVSVENWKAEWKEGTRVVLTQSKEDSLVPYEQTTKMLAMLTLSRSLGLQIKEVPCGGDHNELWQKGDRLAEIVADVVEEIATEGAA</sequence>
<dbReference type="InterPro" id="IPR050300">
    <property type="entry name" value="GDXG_lipolytic_enzyme"/>
</dbReference>
<feature type="domain" description="BD-FAE-like" evidence="5">
    <location>
        <begin position="78"/>
        <end position="295"/>
    </location>
</feature>
<comment type="catalytic activity">
    <reaction evidence="3">
        <text>N-formyl-L-kynurenine + H2O = L-kynurenine + formate + H(+)</text>
        <dbReference type="Rhea" id="RHEA:13009"/>
        <dbReference type="ChEBI" id="CHEBI:15377"/>
        <dbReference type="ChEBI" id="CHEBI:15378"/>
        <dbReference type="ChEBI" id="CHEBI:15740"/>
        <dbReference type="ChEBI" id="CHEBI:57959"/>
        <dbReference type="ChEBI" id="CHEBI:58629"/>
        <dbReference type="EC" id="3.5.1.9"/>
    </reaction>
</comment>
<dbReference type="EMBL" id="JBBWRZ010000006">
    <property type="protein sequence ID" value="KAK8233937.1"/>
    <property type="molecule type" value="Genomic_DNA"/>
</dbReference>
<keyword evidence="2 3" id="KW-0823">Tryptophan catabolism</keyword>
<dbReference type="InterPro" id="IPR029058">
    <property type="entry name" value="AB_hydrolase_fold"/>
</dbReference>
<gene>
    <name evidence="6" type="ORF">HDK90DRAFT_284601</name>
</gene>
<dbReference type="EC" id="3.5.1.9" evidence="3"/>
<accession>A0ABR1YNZ7</accession>
<evidence type="ECO:0000256" key="1">
    <source>
        <dbReference type="ARBA" id="ARBA00022801"/>
    </source>
</evidence>
<proteinExistence type="inferred from homology"/>
<dbReference type="InterPro" id="IPR049492">
    <property type="entry name" value="BD-FAE-like_dom"/>
</dbReference>
<comment type="subunit">
    <text evidence="3">Homodimer.</text>
</comment>
<dbReference type="InterPro" id="IPR027519">
    <property type="entry name" value="KFase_ver/fungi-typ"/>
</dbReference>
<comment type="pathway">
    <text evidence="3">Amino-acid degradation; L-tryptophan degradation via kynurenine pathway; L-kynurenine from L-tryptophan: step 2/2.</text>
</comment>
<evidence type="ECO:0000256" key="3">
    <source>
        <dbReference type="HAMAP-Rule" id="MF_03014"/>
    </source>
</evidence>
<comment type="domain">
    <text evidence="3">The main chain amide nitrogen atoms of the second glycine and its adjacent residue in the HGGXW motif define the oxyanion hole, and stabilize the oxyanion that forms during the nucleophilic attack by the catalytic serine during substrate cleavage.</text>
</comment>